<dbReference type="GO" id="GO:0008843">
    <property type="term" value="F:endochitinase activity"/>
    <property type="evidence" value="ECO:0007669"/>
    <property type="project" value="UniProtKB-EC"/>
</dbReference>
<evidence type="ECO:0000256" key="9">
    <source>
        <dbReference type="ARBA" id="ARBA00023157"/>
    </source>
</evidence>
<keyword evidence="5" id="KW-0964">Secreted</keyword>
<evidence type="ECO:0000256" key="10">
    <source>
        <dbReference type="ARBA" id="ARBA00023277"/>
    </source>
</evidence>
<dbReference type="AlphaFoldDB" id="A0A803MKX6"/>
<dbReference type="FunFam" id="3.20.20.80:FF:000015">
    <property type="entry name" value="Acidic endochitinase SE2"/>
    <property type="match status" value="1"/>
</dbReference>
<dbReference type="EnsemblPlants" id="AUR62031467-RA">
    <property type="protein sequence ID" value="AUR62031467-RA:cds"/>
    <property type="gene ID" value="AUR62031467"/>
</dbReference>
<evidence type="ECO:0000256" key="7">
    <source>
        <dbReference type="ARBA" id="ARBA00022801"/>
    </source>
</evidence>
<dbReference type="PANTHER" id="PTHR45708">
    <property type="entry name" value="ENDOCHITINASE"/>
    <property type="match status" value="1"/>
</dbReference>
<evidence type="ECO:0000256" key="4">
    <source>
        <dbReference type="ARBA" id="ARBA00012729"/>
    </source>
</evidence>
<dbReference type="InterPro" id="IPR045321">
    <property type="entry name" value="Cts1-like"/>
</dbReference>
<dbReference type="Gramene" id="AUR62031467-RA">
    <property type="protein sequence ID" value="AUR62031467-RA:cds"/>
    <property type="gene ID" value="AUR62031467"/>
</dbReference>
<dbReference type="PROSITE" id="PS51910">
    <property type="entry name" value="GH18_2"/>
    <property type="match status" value="1"/>
</dbReference>
<evidence type="ECO:0000313" key="16">
    <source>
        <dbReference type="EnsemblPlants" id="AUR62031467-RA:cds"/>
    </source>
</evidence>
<comment type="similarity">
    <text evidence="3">Belongs to the glycosyl hydrolase 18 family. Chitinase class II subfamily.</text>
</comment>
<feature type="chain" id="PRO_5030554458" description="chitinase" evidence="14">
    <location>
        <begin position="22"/>
        <end position="322"/>
    </location>
</feature>
<keyword evidence="8" id="KW-0146">Chitin degradation</keyword>
<dbReference type="Gene3D" id="3.20.20.80">
    <property type="entry name" value="Glycosidases"/>
    <property type="match status" value="1"/>
</dbReference>
<dbReference type="GO" id="GO:0000272">
    <property type="term" value="P:polysaccharide catabolic process"/>
    <property type="evidence" value="ECO:0007669"/>
    <property type="project" value="UniProtKB-KW"/>
</dbReference>
<evidence type="ECO:0000256" key="2">
    <source>
        <dbReference type="ARBA" id="ARBA00004613"/>
    </source>
</evidence>
<keyword evidence="9" id="KW-1015">Disulfide bond</keyword>
<reference evidence="16" key="2">
    <citation type="submission" date="2021-03" db="UniProtKB">
        <authorList>
            <consortium name="EnsemblPlants"/>
        </authorList>
    </citation>
    <scope>IDENTIFICATION</scope>
</reference>
<accession>A0A803MKX6</accession>
<dbReference type="PANTHER" id="PTHR45708:SF22">
    <property type="entry name" value="ACIDIC ENDOCHITINASE"/>
    <property type="match status" value="1"/>
</dbReference>
<dbReference type="InterPro" id="IPR001579">
    <property type="entry name" value="Glyco_hydro_18_chit_AS"/>
</dbReference>
<evidence type="ECO:0000256" key="11">
    <source>
        <dbReference type="ARBA" id="ARBA00023295"/>
    </source>
</evidence>
<keyword evidence="11 13" id="KW-0326">Glycosidase</keyword>
<dbReference type="PROSITE" id="PS01095">
    <property type="entry name" value="GH18_1"/>
    <property type="match status" value="1"/>
</dbReference>
<evidence type="ECO:0000256" key="1">
    <source>
        <dbReference type="ARBA" id="ARBA00000822"/>
    </source>
</evidence>
<feature type="signal peptide" evidence="14">
    <location>
        <begin position="1"/>
        <end position="21"/>
    </location>
</feature>
<proteinExistence type="inferred from homology"/>
<comment type="catalytic activity">
    <reaction evidence="1">
        <text>Random endo-hydrolysis of N-acetyl-beta-D-glucosaminide (1-&gt;4)-beta-linkages in chitin and chitodextrins.</text>
        <dbReference type="EC" id="3.2.1.14"/>
    </reaction>
</comment>
<dbReference type="InterPro" id="IPR017853">
    <property type="entry name" value="GH"/>
</dbReference>
<keyword evidence="12" id="KW-0624">Polysaccharide degradation</keyword>
<keyword evidence="17" id="KW-1185">Reference proteome</keyword>
<dbReference type="GO" id="GO:0005576">
    <property type="term" value="C:extracellular region"/>
    <property type="evidence" value="ECO:0007669"/>
    <property type="project" value="UniProtKB-SubCell"/>
</dbReference>
<keyword evidence="7 13" id="KW-0378">Hydrolase</keyword>
<dbReference type="CDD" id="cd02877">
    <property type="entry name" value="GH18_hevamine_XipI_class_III"/>
    <property type="match status" value="1"/>
</dbReference>
<organism evidence="16 17">
    <name type="scientific">Chenopodium quinoa</name>
    <name type="common">Quinoa</name>
    <dbReference type="NCBI Taxonomy" id="63459"/>
    <lineage>
        <taxon>Eukaryota</taxon>
        <taxon>Viridiplantae</taxon>
        <taxon>Streptophyta</taxon>
        <taxon>Embryophyta</taxon>
        <taxon>Tracheophyta</taxon>
        <taxon>Spermatophyta</taxon>
        <taxon>Magnoliopsida</taxon>
        <taxon>eudicotyledons</taxon>
        <taxon>Gunneridae</taxon>
        <taxon>Pentapetalae</taxon>
        <taxon>Caryophyllales</taxon>
        <taxon>Chenopodiaceae</taxon>
        <taxon>Chenopodioideae</taxon>
        <taxon>Atripliceae</taxon>
        <taxon>Chenopodium</taxon>
    </lineage>
</organism>
<name>A0A803MKX6_CHEQI</name>
<dbReference type="OMA" id="IRACQNQ"/>
<evidence type="ECO:0000259" key="15">
    <source>
        <dbReference type="PROSITE" id="PS51910"/>
    </source>
</evidence>
<evidence type="ECO:0000256" key="14">
    <source>
        <dbReference type="SAM" id="SignalP"/>
    </source>
</evidence>
<dbReference type="EC" id="3.2.1.14" evidence="4"/>
<evidence type="ECO:0000313" key="17">
    <source>
        <dbReference type="Proteomes" id="UP000596660"/>
    </source>
</evidence>
<comment type="subcellular location">
    <subcellularLocation>
        <location evidence="2">Secreted</location>
    </subcellularLocation>
</comment>
<protein>
    <recommendedName>
        <fullName evidence="4">chitinase</fullName>
        <ecNumber evidence="4">3.2.1.14</ecNumber>
    </recommendedName>
</protein>
<evidence type="ECO:0000256" key="8">
    <source>
        <dbReference type="ARBA" id="ARBA00023024"/>
    </source>
</evidence>
<dbReference type="Proteomes" id="UP000596660">
    <property type="component" value="Unplaced"/>
</dbReference>
<dbReference type="SUPFAM" id="SSF51445">
    <property type="entry name" value="(Trans)glycosidases"/>
    <property type="match status" value="1"/>
</dbReference>
<evidence type="ECO:0000256" key="5">
    <source>
        <dbReference type="ARBA" id="ARBA00022525"/>
    </source>
</evidence>
<evidence type="ECO:0000256" key="13">
    <source>
        <dbReference type="RuleBase" id="RU000489"/>
    </source>
</evidence>
<dbReference type="InterPro" id="IPR001223">
    <property type="entry name" value="Glyco_hydro18_cat"/>
</dbReference>
<dbReference type="InterPro" id="IPR050542">
    <property type="entry name" value="Glycosyl_Hydrlase18_Chitinase"/>
</dbReference>
<evidence type="ECO:0000256" key="12">
    <source>
        <dbReference type="ARBA" id="ARBA00023326"/>
    </source>
</evidence>
<sequence>MSVLTLALFIFTSQFMNLCHGAGIATYWGQHGDEGTLAAACSTGNYKYINIAFLTVFGSGRTPQLNLAGHCNPSDPGSCSWIGDDIAACQRQGIRVLLSLGGGLGTYSLSSPADAQQVADYLWDNFLGGNSNSRPFGNAVLDGIDFDIELGSGQNYDVLARALNRRSTAERKVYLSAAPQCPFPDAHLSDAINTGVFDYVWVQFYNNAPCQYANGNANQLISSWNTWTTVNAGQIFLGVPAAPGAASSGYIPPDDLKTQVLPNIRTSPKYGGVMLWSRFFDNEYSTAIKDSVNGGSRSRKSGSESGSGLHISIGGLPIIGNP</sequence>
<feature type="domain" description="GH18" evidence="15">
    <location>
        <begin position="22"/>
        <end position="295"/>
    </location>
</feature>
<evidence type="ECO:0000256" key="3">
    <source>
        <dbReference type="ARBA" id="ARBA00009121"/>
    </source>
</evidence>
<dbReference type="GO" id="GO:0006032">
    <property type="term" value="P:chitin catabolic process"/>
    <property type="evidence" value="ECO:0007669"/>
    <property type="project" value="UniProtKB-KW"/>
</dbReference>
<dbReference type="Pfam" id="PF00704">
    <property type="entry name" value="Glyco_hydro_18"/>
    <property type="match status" value="1"/>
</dbReference>
<evidence type="ECO:0000256" key="6">
    <source>
        <dbReference type="ARBA" id="ARBA00022729"/>
    </source>
</evidence>
<keyword evidence="10" id="KW-0119">Carbohydrate metabolism</keyword>
<keyword evidence="6 14" id="KW-0732">Signal</keyword>
<reference evidence="16" key="1">
    <citation type="journal article" date="2017" name="Nature">
        <title>The genome of Chenopodium quinoa.</title>
        <authorList>
            <person name="Jarvis D.E."/>
            <person name="Ho Y.S."/>
            <person name="Lightfoot D.J."/>
            <person name="Schmoeckel S.M."/>
            <person name="Li B."/>
            <person name="Borm T.J.A."/>
            <person name="Ohyanagi H."/>
            <person name="Mineta K."/>
            <person name="Michell C.T."/>
            <person name="Saber N."/>
            <person name="Kharbatia N.M."/>
            <person name="Rupper R.R."/>
            <person name="Sharp A.R."/>
            <person name="Dally N."/>
            <person name="Boughton B.A."/>
            <person name="Woo Y.H."/>
            <person name="Gao G."/>
            <person name="Schijlen E.G.W.M."/>
            <person name="Guo X."/>
            <person name="Momin A.A."/>
            <person name="Negrao S."/>
            <person name="Al-Babili S."/>
            <person name="Gehring C."/>
            <person name="Roessner U."/>
            <person name="Jung C."/>
            <person name="Murphy K."/>
            <person name="Arold S.T."/>
            <person name="Gojobori T."/>
            <person name="van der Linden C.G."/>
            <person name="van Loo E.N."/>
            <person name="Jellen E.N."/>
            <person name="Maughan P.J."/>
            <person name="Tester M."/>
        </authorList>
    </citation>
    <scope>NUCLEOTIDE SEQUENCE [LARGE SCALE GENOMIC DNA]</scope>
    <source>
        <strain evidence="16">cv. PI 614886</strain>
    </source>
</reference>